<name>A0A328VJX4_9CHLR</name>
<dbReference type="AlphaFoldDB" id="A0A328VJX4"/>
<gene>
    <name evidence="1" type="ORF">A4R35_03350</name>
</gene>
<dbReference type="Proteomes" id="UP000248706">
    <property type="component" value="Unassembled WGS sequence"/>
</dbReference>
<reference evidence="1 2" key="1">
    <citation type="submission" date="2016-08" db="EMBL/GenBank/DDBJ databases">
        <title>Analysis of Carbohydrate Active Enzymes in Thermogemmatispora T81 Reveals Carbohydrate Degradation Ability.</title>
        <authorList>
            <person name="Tomazini A."/>
            <person name="Lal S."/>
            <person name="Stott M."/>
            <person name="Henrissat B."/>
            <person name="Polikarpov I."/>
            <person name="Sparling R."/>
            <person name="Levin D.B."/>
        </authorList>
    </citation>
    <scope>NUCLEOTIDE SEQUENCE [LARGE SCALE GENOMIC DNA]</scope>
    <source>
        <strain evidence="1 2">T81</strain>
    </source>
</reference>
<dbReference type="EMBL" id="MCIF01000002">
    <property type="protein sequence ID" value="RAQ94555.1"/>
    <property type="molecule type" value="Genomic_DNA"/>
</dbReference>
<proteinExistence type="predicted"/>
<organism evidence="1 2">
    <name type="scientific">Thermogemmatispora tikiterensis</name>
    <dbReference type="NCBI Taxonomy" id="1825093"/>
    <lineage>
        <taxon>Bacteria</taxon>
        <taxon>Bacillati</taxon>
        <taxon>Chloroflexota</taxon>
        <taxon>Ktedonobacteria</taxon>
        <taxon>Thermogemmatisporales</taxon>
        <taxon>Thermogemmatisporaceae</taxon>
        <taxon>Thermogemmatispora</taxon>
    </lineage>
</organism>
<evidence type="ECO:0000313" key="2">
    <source>
        <dbReference type="Proteomes" id="UP000248706"/>
    </source>
</evidence>
<accession>A0A328VJX4</accession>
<sequence>MDLIEVDVVGSKAPEAVINLAENGFARETSPVRSFAHAEEDFGGNDNLIALDEVFQGAPEDLLAGSQ</sequence>
<evidence type="ECO:0000313" key="1">
    <source>
        <dbReference type="EMBL" id="RAQ94555.1"/>
    </source>
</evidence>
<keyword evidence="2" id="KW-1185">Reference proteome</keyword>
<comment type="caution">
    <text evidence="1">The sequence shown here is derived from an EMBL/GenBank/DDBJ whole genome shotgun (WGS) entry which is preliminary data.</text>
</comment>
<protein>
    <submittedName>
        <fullName evidence="1">Uncharacterized protein</fullName>
    </submittedName>
</protein>